<dbReference type="EMBL" id="JAJSOW010000100">
    <property type="protein sequence ID" value="KAI9186250.1"/>
    <property type="molecule type" value="Genomic_DNA"/>
</dbReference>
<dbReference type="Pfam" id="PF17917">
    <property type="entry name" value="RT_RNaseH"/>
    <property type="match status" value="1"/>
</dbReference>
<evidence type="ECO:0000256" key="3">
    <source>
        <dbReference type="ARBA" id="ARBA00022722"/>
    </source>
</evidence>
<reference evidence="8" key="2">
    <citation type="submission" date="2023-02" db="EMBL/GenBank/DDBJ databases">
        <authorList>
            <person name="Swenson N.G."/>
            <person name="Wegrzyn J.L."/>
            <person name="Mcevoy S.L."/>
        </authorList>
    </citation>
    <scope>NUCLEOTIDE SEQUENCE</scope>
    <source>
        <strain evidence="8">91603</strain>
        <tissue evidence="8">Leaf</tissue>
    </source>
</reference>
<keyword evidence="3" id="KW-0540">Nuclease</keyword>
<evidence type="ECO:0000313" key="8">
    <source>
        <dbReference type="EMBL" id="KAI9186250.1"/>
    </source>
</evidence>
<dbReference type="InterPro" id="IPR043128">
    <property type="entry name" value="Rev_trsase/Diguanyl_cyclase"/>
</dbReference>
<dbReference type="PANTHER" id="PTHR34072">
    <property type="entry name" value="ENZYMATIC POLYPROTEIN-RELATED"/>
    <property type="match status" value="1"/>
</dbReference>
<keyword evidence="6" id="KW-0695">RNA-directed DNA polymerase</keyword>
<proteinExistence type="predicted"/>
<dbReference type="FunFam" id="3.30.70.270:FF:000020">
    <property type="entry name" value="Transposon Tf2-6 polyprotein-like Protein"/>
    <property type="match status" value="1"/>
</dbReference>
<feature type="domain" description="Reverse transcriptase RNase H-like" evidence="7">
    <location>
        <begin position="98"/>
        <end position="192"/>
    </location>
</feature>
<evidence type="ECO:0000256" key="4">
    <source>
        <dbReference type="ARBA" id="ARBA00022759"/>
    </source>
</evidence>
<evidence type="ECO:0000256" key="1">
    <source>
        <dbReference type="ARBA" id="ARBA00022679"/>
    </source>
</evidence>
<dbReference type="PANTHER" id="PTHR34072:SF59">
    <property type="entry name" value="CCHC-TYPE INTEGRASE"/>
    <property type="match status" value="1"/>
</dbReference>
<keyword evidence="9" id="KW-1185">Reference proteome</keyword>
<keyword evidence="5" id="KW-0378">Hydrolase</keyword>
<gene>
    <name evidence="8" type="ORF">LWI28_015260</name>
</gene>
<name>A0AAD5J4W7_ACENE</name>
<dbReference type="InterPro" id="IPR043502">
    <property type="entry name" value="DNA/RNA_pol_sf"/>
</dbReference>
<dbReference type="Gene3D" id="3.30.70.270">
    <property type="match status" value="1"/>
</dbReference>
<evidence type="ECO:0000256" key="2">
    <source>
        <dbReference type="ARBA" id="ARBA00022695"/>
    </source>
</evidence>
<dbReference type="SUPFAM" id="SSF56672">
    <property type="entry name" value="DNA/RNA polymerases"/>
    <property type="match status" value="1"/>
</dbReference>
<evidence type="ECO:0000256" key="5">
    <source>
        <dbReference type="ARBA" id="ARBA00022801"/>
    </source>
</evidence>
<dbReference type="Proteomes" id="UP001064489">
    <property type="component" value="Chromosome 3"/>
</dbReference>
<dbReference type="GO" id="GO:0016787">
    <property type="term" value="F:hydrolase activity"/>
    <property type="evidence" value="ECO:0007669"/>
    <property type="project" value="UniProtKB-KW"/>
</dbReference>
<keyword evidence="1" id="KW-0808">Transferase</keyword>
<evidence type="ECO:0000313" key="9">
    <source>
        <dbReference type="Proteomes" id="UP001064489"/>
    </source>
</evidence>
<comment type="caution">
    <text evidence="8">The sequence shown here is derived from an EMBL/GenBank/DDBJ whole genome shotgun (WGS) entry which is preliminary data.</text>
</comment>
<protein>
    <recommendedName>
        <fullName evidence="7">Reverse transcriptase RNase H-like domain-containing protein</fullName>
    </recommendedName>
</protein>
<dbReference type="GO" id="GO:0003964">
    <property type="term" value="F:RNA-directed DNA polymerase activity"/>
    <property type="evidence" value="ECO:0007669"/>
    <property type="project" value="UniProtKB-KW"/>
</dbReference>
<organism evidence="8 9">
    <name type="scientific">Acer negundo</name>
    <name type="common">Box elder</name>
    <dbReference type="NCBI Taxonomy" id="4023"/>
    <lineage>
        <taxon>Eukaryota</taxon>
        <taxon>Viridiplantae</taxon>
        <taxon>Streptophyta</taxon>
        <taxon>Embryophyta</taxon>
        <taxon>Tracheophyta</taxon>
        <taxon>Spermatophyta</taxon>
        <taxon>Magnoliopsida</taxon>
        <taxon>eudicotyledons</taxon>
        <taxon>Gunneridae</taxon>
        <taxon>Pentapetalae</taxon>
        <taxon>rosids</taxon>
        <taxon>malvids</taxon>
        <taxon>Sapindales</taxon>
        <taxon>Sapindaceae</taxon>
        <taxon>Hippocastanoideae</taxon>
        <taxon>Acereae</taxon>
        <taxon>Acer</taxon>
    </lineage>
</organism>
<dbReference type="CDD" id="cd09274">
    <property type="entry name" value="RNase_HI_RT_Ty3"/>
    <property type="match status" value="1"/>
</dbReference>
<dbReference type="GO" id="GO:0004519">
    <property type="term" value="F:endonuclease activity"/>
    <property type="evidence" value="ECO:0007669"/>
    <property type="project" value="UniProtKB-KW"/>
</dbReference>
<reference evidence="8" key="1">
    <citation type="journal article" date="2022" name="Plant J.">
        <title>Strategies of tolerance reflected in two North American maple genomes.</title>
        <authorList>
            <person name="McEvoy S.L."/>
            <person name="Sezen U.U."/>
            <person name="Trouern-Trend A."/>
            <person name="McMahon S.M."/>
            <person name="Schaberg P.G."/>
            <person name="Yang J."/>
            <person name="Wegrzyn J.L."/>
            <person name="Swenson N.G."/>
        </authorList>
    </citation>
    <scope>NUCLEOTIDE SEQUENCE</scope>
    <source>
        <strain evidence="8">91603</strain>
    </source>
</reference>
<keyword evidence="2" id="KW-0548">Nucleotidyltransferase</keyword>
<dbReference type="InterPro" id="IPR041373">
    <property type="entry name" value="RT_RNaseH"/>
</dbReference>
<dbReference type="AlphaFoldDB" id="A0AAD5J4W7"/>
<keyword evidence="4" id="KW-0255">Endonuclease</keyword>
<accession>A0AAD5J4W7</accession>
<evidence type="ECO:0000256" key="6">
    <source>
        <dbReference type="ARBA" id="ARBA00022918"/>
    </source>
</evidence>
<evidence type="ECO:0000259" key="7">
    <source>
        <dbReference type="Pfam" id="PF17917"/>
    </source>
</evidence>
<sequence>MVVFWGHIMTRDGIYVNPTKIETIVSWNRPTNVTEVRLAGYYRRFIKKNSILAASLTCLTRKGVKFDWSEDCEKTFQEIKNRLVSTPVLTLPSSCGDYIIYSYASKKGLGCVLMQHGKVIAYASRQLKTHENNYPTHDLELAVVVFPLKIWRHYLYGETCEISIDHKSLKYLLTQKELNLRHRRWLELVKGYDCTINYHPSKANVVAYALSRKPSESLD</sequence>